<protein>
    <recommendedName>
        <fullName evidence="5">MoaD/ThiS family protein</fullName>
    </recommendedName>
</protein>
<keyword evidence="4" id="KW-1185">Reference proteome</keyword>
<dbReference type="Gene3D" id="3.10.20.30">
    <property type="match status" value="1"/>
</dbReference>
<dbReference type="Proteomes" id="UP000255421">
    <property type="component" value="Unassembled WGS sequence"/>
</dbReference>
<gene>
    <name evidence="1" type="ORF">DWB78_18340</name>
    <name evidence="2" type="ORF">SAMN05216278_3685</name>
</gene>
<reference evidence="3" key="2">
    <citation type="submission" date="2016-10" db="EMBL/GenBank/DDBJ databases">
        <authorList>
            <person name="Varghese N."/>
            <person name="Submissions S."/>
        </authorList>
    </citation>
    <scope>NUCLEOTIDE SEQUENCE [LARGE SCALE GENOMIC DNA]</scope>
    <source>
        <strain evidence="3">CGMCC 1.12397</strain>
    </source>
</reference>
<dbReference type="OrthoDB" id="134663at2157"/>
<dbReference type="InterPro" id="IPR016155">
    <property type="entry name" value="Mopterin_synth/thiamin_S_b"/>
</dbReference>
<accession>A0A1H1GHU2</accession>
<dbReference type="AlphaFoldDB" id="A0A1H1GHU2"/>
<dbReference type="EMBL" id="QQST01000004">
    <property type="protein sequence ID" value="RDI69730.1"/>
    <property type="molecule type" value="Genomic_DNA"/>
</dbReference>
<name>A0A1H1GHU2_9EURY</name>
<dbReference type="RefSeq" id="WP_092539169.1">
    <property type="nucleotide sequence ID" value="NZ_FNKQ01000006.1"/>
</dbReference>
<dbReference type="EMBL" id="FNKQ01000006">
    <property type="protein sequence ID" value="SDR12832.1"/>
    <property type="molecule type" value="Genomic_DNA"/>
</dbReference>
<sequence length="83" mass="8897">MEVTIRCYGGVAEAVGERSLTRVLEPSSTVGDVVDGLAAEFDDFEPRAFSDELTYRVNGGRADRGTCLSDGDAVVLSDAPRER</sequence>
<reference evidence="1 4" key="3">
    <citation type="submission" date="2018-07" db="EMBL/GenBank/DDBJ databases">
        <title>Genome sequence of extremly halophilic archaeon Halopelagius longus strain BC12-B1.</title>
        <authorList>
            <person name="Zhang X."/>
        </authorList>
    </citation>
    <scope>NUCLEOTIDE SEQUENCE [LARGE SCALE GENOMIC DNA]</scope>
    <source>
        <strain evidence="1 4">BC12-B1</strain>
    </source>
</reference>
<dbReference type="SUPFAM" id="SSF54285">
    <property type="entry name" value="MoaD/ThiS"/>
    <property type="match status" value="1"/>
</dbReference>
<evidence type="ECO:0000313" key="3">
    <source>
        <dbReference type="Proteomes" id="UP000199289"/>
    </source>
</evidence>
<proteinExistence type="predicted"/>
<evidence type="ECO:0000313" key="2">
    <source>
        <dbReference type="EMBL" id="SDR12832.1"/>
    </source>
</evidence>
<evidence type="ECO:0000313" key="1">
    <source>
        <dbReference type="EMBL" id="RDI69730.1"/>
    </source>
</evidence>
<evidence type="ECO:0008006" key="5">
    <source>
        <dbReference type="Google" id="ProtNLM"/>
    </source>
</evidence>
<reference evidence="2" key="1">
    <citation type="submission" date="2016-10" db="EMBL/GenBank/DDBJ databases">
        <authorList>
            <person name="de Groot N.N."/>
        </authorList>
    </citation>
    <scope>NUCLEOTIDE SEQUENCE [LARGE SCALE GENOMIC DNA]</scope>
    <source>
        <strain evidence="2">CGMCC 1.12397</strain>
    </source>
</reference>
<evidence type="ECO:0000313" key="4">
    <source>
        <dbReference type="Proteomes" id="UP000255421"/>
    </source>
</evidence>
<organism evidence="2 3">
    <name type="scientific">Halopelagius longus</name>
    <dbReference type="NCBI Taxonomy" id="1236180"/>
    <lineage>
        <taxon>Archaea</taxon>
        <taxon>Methanobacteriati</taxon>
        <taxon>Methanobacteriota</taxon>
        <taxon>Stenosarchaea group</taxon>
        <taxon>Halobacteria</taxon>
        <taxon>Halobacteriales</taxon>
        <taxon>Haloferacaceae</taxon>
    </lineage>
</organism>
<dbReference type="InterPro" id="IPR012675">
    <property type="entry name" value="Beta-grasp_dom_sf"/>
</dbReference>
<dbReference type="Proteomes" id="UP000199289">
    <property type="component" value="Unassembled WGS sequence"/>
</dbReference>